<dbReference type="PRINTS" id="PR00507">
    <property type="entry name" value="N12N6MTFRASE"/>
</dbReference>
<accession>A0A6S6YV65</accession>
<evidence type="ECO:0000313" key="2">
    <source>
        <dbReference type="EMBL" id="CAB1371234.1"/>
    </source>
</evidence>
<dbReference type="InterPro" id="IPR021944">
    <property type="entry name" value="DUF3560"/>
</dbReference>
<keyword evidence="3" id="KW-1185">Reference proteome</keyword>
<keyword evidence="1" id="KW-0175">Coiled coil</keyword>
<dbReference type="Pfam" id="PF12083">
    <property type="entry name" value="DUF3560"/>
    <property type="match status" value="1"/>
</dbReference>
<gene>
    <name evidence="2" type="ORF">DENOEST_P0076</name>
</gene>
<keyword evidence="2" id="KW-0614">Plasmid</keyword>
<proteinExistence type="predicted"/>
<dbReference type="EMBL" id="LR778302">
    <property type="protein sequence ID" value="CAB1371234.1"/>
    <property type="molecule type" value="Genomic_DNA"/>
</dbReference>
<dbReference type="SUPFAM" id="SSF53335">
    <property type="entry name" value="S-adenosyl-L-methionine-dependent methyltransferases"/>
    <property type="match status" value="1"/>
</dbReference>
<dbReference type="CDD" id="cd02440">
    <property type="entry name" value="AdoMet_MTases"/>
    <property type="match status" value="1"/>
</dbReference>
<protein>
    <submittedName>
        <fullName evidence="2">Methyltransferase type 11</fullName>
    </submittedName>
</protein>
<dbReference type="GO" id="GO:0008168">
    <property type="term" value="F:methyltransferase activity"/>
    <property type="evidence" value="ECO:0007669"/>
    <property type="project" value="UniProtKB-KW"/>
</dbReference>
<dbReference type="Gene3D" id="3.40.50.150">
    <property type="entry name" value="Vaccinia Virus protein VP39"/>
    <property type="match status" value="1"/>
</dbReference>
<dbReference type="KEGG" id="doe:DENOEST_P0076"/>
<feature type="coiled-coil region" evidence="1">
    <location>
        <begin position="172"/>
        <end position="199"/>
    </location>
</feature>
<dbReference type="Proteomes" id="UP000515733">
    <property type="component" value="Plasmid pI"/>
</dbReference>
<dbReference type="GO" id="GO:0032259">
    <property type="term" value="P:methylation"/>
    <property type="evidence" value="ECO:0007669"/>
    <property type="project" value="UniProtKB-KW"/>
</dbReference>
<evidence type="ECO:0000256" key="1">
    <source>
        <dbReference type="SAM" id="Coils"/>
    </source>
</evidence>
<keyword evidence="2" id="KW-0489">Methyltransferase</keyword>
<geneLocation type="plasmid" evidence="2 3">
    <name>pI</name>
</geneLocation>
<sequence>MQTMTATYSPDDNKLRLYSSSRLDSATYERVKAAGFKWAPRQELFVAPMWTPAREDLLLELCGEIGDEDTSLVERAEERADRFGDYSDKRASDAESARRAVSSIADGIPFGQPILVGHHSERRARKDAERIENGMRRAVKMWETSEYWKHRAAGALRHAKYKELPAVRHRRIKGLEADKRKQERAIAEAEQFLKHWRAEGLTLDQAKAIANYDHISRCFSLTDYPRNPPASQYEGAMSLWSALDGGIIDAAQARDIAIPAHERTMAWARRWLEHYENRIGYERAMLDEQGGLKAEGQDIQPGGRVLIDNEWLIVVRVNKKDGKPVSVTTNARYVRVRGIEEIKEYQAPTAEQAALVEKATKLPPLVNYPGEGFAHMTKAEYDRVPKDYKGTNKIKATDTAGAHRVRTCMGCYCMPKESDFNKRHSYPNVFITDAKRVDPPAAVAAEPVKLERVPAAVEPCGYQTTATTCSKPNVAGHQAIDCATCETGTAQNEAAKAAAENPAAAFQAMRDQLKAGGVQVVSAPQLFPTPARLAARMVELADIEPGMRVLEPSAGTGRILDQLPEGCEVVAVEINASLGGRLDATRRAVVIGDFLQCTPETLWGSFDRILMNPPFANADDIKHIRHALAFLKPGGKLVAICANGPRQNAQLRPLVEQRGGEWEDLPPDTFADSGTAVNIALFTLTA</sequence>
<dbReference type="RefSeq" id="WP_183148361.1">
    <property type="nucleotide sequence ID" value="NZ_LR778302.1"/>
</dbReference>
<name>A0A6S6YV65_9PROT</name>
<organism evidence="2 3">
    <name type="scientific">Denitratisoma oestradiolicum</name>
    <dbReference type="NCBI Taxonomy" id="311182"/>
    <lineage>
        <taxon>Bacteria</taxon>
        <taxon>Pseudomonadati</taxon>
        <taxon>Pseudomonadota</taxon>
        <taxon>Betaproteobacteria</taxon>
        <taxon>Nitrosomonadales</taxon>
        <taxon>Sterolibacteriaceae</taxon>
        <taxon>Denitratisoma</taxon>
    </lineage>
</organism>
<reference evidence="2 3" key="1">
    <citation type="submission" date="2020-03" db="EMBL/GenBank/DDBJ databases">
        <authorList>
            <consortium name="Genoscope - CEA"/>
            <person name="William W."/>
        </authorList>
    </citation>
    <scope>NUCLEOTIDE SEQUENCE [LARGE SCALE GENOMIC DNA]</scope>
    <source>
        <strain evidence="3">DSM 16959</strain>
        <plasmid evidence="2 3">pI</plasmid>
    </source>
</reference>
<dbReference type="AlphaFoldDB" id="A0A6S6YV65"/>
<dbReference type="InterPro" id="IPR029063">
    <property type="entry name" value="SAM-dependent_MTases_sf"/>
</dbReference>
<keyword evidence="2" id="KW-0808">Transferase</keyword>
<evidence type="ECO:0000313" key="3">
    <source>
        <dbReference type="Proteomes" id="UP000515733"/>
    </source>
</evidence>